<dbReference type="GO" id="GO:0006446">
    <property type="term" value="P:regulation of translational initiation"/>
    <property type="evidence" value="ECO:0007669"/>
    <property type="project" value="TreeGrafter"/>
</dbReference>
<dbReference type="InterPro" id="IPR016024">
    <property type="entry name" value="ARM-type_fold"/>
</dbReference>
<dbReference type="Proteomes" id="UP000887540">
    <property type="component" value="Unplaced"/>
</dbReference>
<dbReference type="PANTHER" id="PTHR23254:SF15">
    <property type="entry name" value="POLYADENYLATE-BINDING PROTEIN-INTERACTING PROTEIN 1"/>
    <property type="match status" value="1"/>
</dbReference>
<dbReference type="PANTHER" id="PTHR23254">
    <property type="entry name" value="EIF4G DOMAIN PROTEIN"/>
    <property type="match status" value="1"/>
</dbReference>
<dbReference type="WBParaSite" id="ACRNAN_Path_724.g2739.t1">
    <property type="protein sequence ID" value="ACRNAN_Path_724.g2739.t1"/>
    <property type="gene ID" value="ACRNAN_Path_724.g2739"/>
</dbReference>
<dbReference type="InterPro" id="IPR051367">
    <property type="entry name" value="mRNA_TranslReg/HistoneTransl"/>
</dbReference>
<feature type="compositionally biased region" description="Acidic residues" evidence="1">
    <location>
        <begin position="509"/>
        <end position="518"/>
    </location>
</feature>
<feature type="compositionally biased region" description="Polar residues" evidence="1">
    <location>
        <begin position="1"/>
        <end position="11"/>
    </location>
</feature>
<protein>
    <submittedName>
        <fullName evidence="3">Polyadenylate-binding protein-interacting protein 1</fullName>
    </submittedName>
</protein>
<dbReference type="Gene3D" id="1.25.40.180">
    <property type="match status" value="1"/>
</dbReference>
<feature type="region of interest" description="Disordered" evidence="1">
    <location>
        <begin position="77"/>
        <end position="122"/>
    </location>
</feature>
<proteinExistence type="predicted"/>
<evidence type="ECO:0000256" key="1">
    <source>
        <dbReference type="SAM" id="MobiDB-lite"/>
    </source>
</evidence>
<feature type="region of interest" description="Disordered" evidence="1">
    <location>
        <begin position="1"/>
        <end position="26"/>
    </location>
</feature>
<sequence length="557" mass="62436">MSYHPTNNISGQPGLHDEYPSFIPSQHPRSIPMSYAPYMSGAVQENTFNNQMNGDRYHYNGGSGMVAQNRPNFVQNTGFNPNAPSFQPRQSNRDQAFQNPSTAFGQQQPRAQRFDPFGYNNRNTQQAATNRVSPAYPPSGQTLYSSVASSNNYNSLQQSNRNQQQPSAQFASQFHQLIQNKVGGDSSNLKQTSVLQDPFLDQEAYEVQQYEAMYDFGGTSGGSEPIMIPLSSELIEQMHQSPNKQALFEIQVGLEQLIAEPDNFDAWSGPIRDRISGKEITREDRITIAWLITEMAILVENCQYNFAKLCQVLNESINGFVKDALMPQLLEFHVMSQNNPDYLTMDDRRNLLTFYAELYEKLKVNSLRIPELAQGIIEQITDFLAAPLSDPIAKTVIHALKLCGRHLDADRHDAVDQIFSTFHGMIASGSRSLSDNALALIKNVILARGNHWGMNSETSNALTSSASEAYDIVFYDPDGQPVILNDEEISFFEKCNRVEGGGSSQANGDENDEYEEEYERFLQQQAEETALRTAEKALEKLSVDEDDFTNTSADSKK</sequence>
<keyword evidence="2" id="KW-1185">Reference proteome</keyword>
<dbReference type="AlphaFoldDB" id="A0A914CAS6"/>
<evidence type="ECO:0000313" key="2">
    <source>
        <dbReference type="Proteomes" id="UP000887540"/>
    </source>
</evidence>
<feature type="region of interest" description="Disordered" evidence="1">
    <location>
        <begin position="500"/>
        <end position="519"/>
    </location>
</feature>
<dbReference type="GO" id="GO:0008494">
    <property type="term" value="F:translation activator activity"/>
    <property type="evidence" value="ECO:0007669"/>
    <property type="project" value="TreeGrafter"/>
</dbReference>
<accession>A0A914CAS6</accession>
<reference evidence="3" key="1">
    <citation type="submission" date="2022-11" db="UniProtKB">
        <authorList>
            <consortium name="WormBaseParasite"/>
        </authorList>
    </citation>
    <scope>IDENTIFICATION</scope>
</reference>
<organism evidence="2 3">
    <name type="scientific">Acrobeloides nanus</name>
    <dbReference type="NCBI Taxonomy" id="290746"/>
    <lineage>
        <taxon>Eukaryota</taxon>
        <taxon>Metazoa</taxon>
        <taxon>Ecdysozoa</taxon>
        <taxon>Nematoda</taxon>
        <taxon>Chromadorea</taxon>
        <taxon>Rhabditida</taxon>
        <taxon>Tylenchina</taxon>
        <taxon>Cephalobomorpha</taxon>
        <taxon>Cephaloboidea</taxon>
        <taxon>Cephalobidae</taxon>
        <taxon>Acrobeloides</taxon>
    </lineage>
</organism>
<feature type="compositionally biased region" description="Polar residues" evidence="1">
    <location>
        <begin position="77"/>
        <end position="110"/>
    </location>
</feature>
<evidence type="ECO:0000313" key="3">
    <source>
        <dbReference type="WBParaSite" id="ACRNAN_Path_724.g2739.t1"/>
    </source>
</evidence>
<dbReference type="SUPFAM" id="SSF48371">
    <property type="entry name" value="ARM repeat"/>
    <property type="match status" value="1"/>
</dbReference>
<name>A0A914CAS6_9BILA</name>